<feature type="coiled-coil region" evidence="6">
    <location>
        <begin position="77"/>
        <end position="111"/>
    </location>
</feature>
<keyword evidence="4 5" id="KW-0539">Nucleus</keyword>
<keyword evidence="3 6" id="KW-0175">Coiled coil</keyword>
<gene>
    <name evidence="9" type="ORF">INT43_006302</name>
</gene>
<name>A0A8H7PZH4_MORIS</name>
<dbReference type="Proteomes" id="UP000654370">
    <property type="component" value="Unassembled WGS sequence"/>
</dbReference>
<accession>A0A8H7PZH4</accession>
<dbReference type="AlphaFoldDB" id="A0A8H7PZH4"/>
<comment type="similarity">
    <text evidence="2 5">Belongs to the MND1 family.</text>
</comment>
<evidence type="ECO:0000256" key="4">
    <source>
        <dbReference type="ARBA" id="ARBA00023242"/>
    </source>
</evidence>
<protein>
    <recommendedName>
        <fullName evidence="5">Meiotic nuclear division protein 1</fullName>
    </recommendedName>
</protein>
<evidence type="ECO:0000313" key="9">
    <source>
        <dbReference type="EMBL" id="KAG2183297.1"/>
    </source>
</evidence>
<evidence type="ECO:0000256" key="5">
    <source>
        <dbReference type="PIRNR" id="PIRNR026991"/>
    </source>
</evidence>
<comment type="subcellular location">
    <subcellularLocation>
        <location evidence="1 5">Nucleus</location>
    </subcellularLocation>
</comment>
<evidence type="ECO:0000313" key="10">
    <source>
        <dbReference type="Proteomes" id="UP000654370"/>
    </source>
</evidence>
<dbReference type="OrthoDB" id="273345at2759"/>
<dbReference type="GO" id="GO:0005634">
    <property type="term" value="C:nucleus"/>
    <property type="evidence" value="ECO:0007669"/>
    <property type="project" value="UniProtKB-SubCell"/>
</dbReference>
<evidence type="ECO:0000259" key="7">
    <source>
        <dbReference type="Pfam" id="PF03962"/>
    </source>
</evidence>
<evidence type="ECO:0000256" key="3">
    <source>
        <dbReference type="ARBA" id="ARBA00023054"/>
    </source>
</evidence>
<dbReference type="InterPro" id="IPR005647">
    <property type="entry name" value="Mnd1"/>
</dbReference>
<dbReference type="InterPro" id="IPR040661">
    <property type="entry name" value="LZ3wCH"/>
</dbReference>
<organism evidence="9 10">
    <name type="scientific">Mortierella isabellina</name>
    <name type="common">Filamentous fungus</name>
    <name type="synonym">Umbelopsis isabellina</name>
    <dbReference type="NCBI Taxonomy" id="91625"/>
    <lineage>
        <taxon>Eukaryota</taxon>
        <taxon>Fungi</taxon>
        <taxon>Fungi incertae sedis</taxon>
        <taxon>Mucoromycota</taxon>
        <taxon>Mucoromycotina</taxon>
        <taxon>Umbelopsidomycetes</taxon>
        <taxon>Umbelopsidales</taxon>
        <taxon>Umbelopsidaceae</taxon>
        <taxon>Umbelopsis</taxon>
    </lineage>
</organism>
<comment type="caution">
    <text evidence="9">The sequence shown here is derived from an EMBL/GenBank/DDBJ whole genome shotgun (WGS) entry which is preliminary data.</text>
</comment>
<evidence type="ECO:0000256" key="1">
    <source>
        <dbReference type="ARBA" id="ARBA00004123"/>
    </source>
</evidence>
<evidence type="ECO:0000256" key="2">
    <source>
        <dbReference type="ARBA" id="ARBA00005981"/>
    </source>
</evidence>
<keyword evidence="10" id="KW-1185">Reference proteome</keyword>
<sequence length="228" mass="26241">MPPRGISADEKRRRLESLFHETKEFYQLKELEKLAPKRQIVTQAVKDTLQSLVDDGLVNMEKIGSSNYFWSYPSAALQQRKNKIEELEKAVTQLEKSNAALDVEINNAKSSREPCELRDMALTELEQEQLLQEQNEKELARYRECDPKILLAKGTVLQPFIDVHTHVIMTMGIEPMIIEKAAETAKEGANRWTDNIFAIQSHCVAKFGIEKSDFNRNFRISDDFDNIP</sequence>
<feature type="domain" description="Leucine zipper with capping helix" evidence="8">
    <location>
        <begin position="178"/>
        <end position="227"/>
    </location>
</feature>
<dbReference type="Pfam" id="PF18517">
    <property type="entry name" value="LZ3wCH"/>
    <property type="match status" value="1"/>
</dbReference>
<evidence type="ECO:0000256" key="6">
    <source>
        <dbReference type="SAM" id="Coils"/>
    </source>
</evidence>
<proteinExistence type="inferred from homology"/>
<dbReference type="GO" id="GO:0007131">
    <property type="term" value="P:reciprocal meiotic recombination"/>
    <property type="evidence" value="ECO:0007669"/>
    <property type="project" value="InterPro"/>
</dbReference>
<reference evidence="9" key="1">
    <citation type="submission" date="2020-12" db="EMBL/GenBank/DDBJ databases">
        <title>Metabolic potential, ecology and presence of endohyphal bacteria is reflected in genomic diversity of Mucoromycotina.</title>
        <authorList>
            <person name="Muszewska A."/>
            <person name="Okrasinska A."/>
            <person name="Steczkiewicz K."/>
            <person name="Drgas O."/>
            <person name="Orlowska M."/>
            <person name="Perlinska-Lenart U."/>
            <person name="Aleksandrzak-Piekarczyk T."/>
            <person name="Szatraj K."/>
            <person name="Zielenkiewicz U."/>
            <person name="Pilsyk S."/>
            <person name="Malc E."/>
            <person name="Mieczkowski P."/>
            <person name="Kruszewska J.S."/>
            <person name="Biernat P."/>
            <person name="Pawlowska J."/>
        </authorList>
    </citation>
    <scope>NUCLEOTIDE SEQUENCE</scope>
    <source>
        <strain evidence="9">WA0000067209</strain>
    </source>
</reference>
<comment type="function">
    <text evidence="5">Required for proper homologous chromosome pairing and efficient cross-over and intragenic recombination during meiosis.</text>
</comment>
<feature type="domain" description="Mnd1 HTH" evidence="7">
    <location>
        <begin position="16"/>
        <end position="73"/>
    </location>
</feature>
<dbReference type="GO" id="GO:0003690">
    <property type="term" value="F:double-stranded DNA binding"/>
    <property type="evidence" value="ECO:0007669"/>
    <property type="project" value="InterPro"/>
</dbReference>
<dbReference type="EMBL" id="JAEPQZ010000003">
    <property type="protein sequence ID" value="KAG2183297.1"/>
    <property type="molecule type" value="Genomic_DNA"/>
</dbReference>
<dbReference type="Pfam" id="PF03962">
    <property type="entry name" value="Mnd1"/>
    <property type="match status" value="1"/>
</dbReference>
<dbReference type="InterPro" id="IPR040453">
    <property type="entry name" value="Mnd1_HTH"/>
</dbReference>
<dbReference type="PIRSF" id="PIRSF026991">
    <property type="entry name" value="Mnd1"/>
    <property type="match status" value="1"/>
</dbReference>
<evidence type="ECO:0000259" key="8">
    <source>
        <dbReference type="Pfam" id="PF18517"/>
    </source>
</evidence>